<reference evidence="2" key="1">
    <citation type="journal article" date="2019" name="Int. J. Syst. Evol. Microbiol.">
        <title>The Global Catalogue of Microorganisms (GCM) 10K type strain sequencing project: providing services to taxonomists for standard genome sequencing and annotation.</title>
        <authorList>
            <consortium name="The Broad Institute Genomics Platform"/>
            <consortium name="The Broad Institute Genome Sequencing Center for Infectious Disease"/>
            <person name="Wu L."/>
            <person name="Ma J."/>
        </authorList>
    </citation>
    <scope>NUCLEOTIDE SEQUENCE [LARGE SCALE GENOMIC DNA]</scope>
    <source>
        <strain evidence="2">CGMCC 1.15474</strain>
    </source>
</reference>
<gene>
    <name evidence="1" type="ORF">ACFSKK_06345</name>
</gene>
<name>A0ABW5BWL1_9BACI</name>
<dbReference type="RefSeq" id="WP_247341112.1">
    <property type="nucleotide sequence ID" value="NZ_CP095550.1"/>
</dbReference>
<dbReference type="Proteomes" id="UP001597318">
    <property type="component" value="Unassembled WGS sequence"/>
</dbReference>
<sequence length="87" mass="9746">MTLEQERDFITVEDEYGKERTFSVEALLAVEAETYALLTSKDNDDDSIIMQVLDEEDGQYLVGVSDPIKKNIVLDAYEIAVDANPAD</sequence>
<evidence type="ECO:0000313" key="1">
    <source>
        <dbReference type="EMBL" id="MFD2213310.1"/>
    </source>
</evidence>
<organism evidence="1 2">
    <name type="scientific">Metabacillus endolithicus</name>
    <dbReference type="NCBI Taxonomy" id="1535204"/>
    <lineage>
        <taxon>Bacteria</taxon>
        <taxon>Bacillati</taxon>
        <taxon>Bacillota</taxon>
        <taxon>Bacilli</taxon>
        <taxon>Bacillales</taxon>
        <taxon>Bacillaceae</taxon>
        <taxon>Metabacillus</taxon>
    </lineage>
</organism>
<protein>
    <submittedName>
        <fullName evidence="1">DUF1292 domain-containing protein</fullName>
    </submittedName>
</protein>
<proteinExistence type="predicted"/>
<dbReference type="EMBL" id="JBHUIK010000001">
    <property type="protein sequence ID" value="MFD2213310.1"/>
    <property type="molecule type" value="Genomic_DNA"/>
</dbReference>
<comment type="caution">
    <text evidence="1">The sequence shown here is derived from an EMBL/GenBank/DDBJ whole genome shotgun (WGS) entry which is preliminary data.</text>
</comment>
<keyword evidence="2" id="KW-1185">Reference proteome</keyword>
<accession>A0ABW5BWL1</accession>
<evidence type="ECO:0000313" key="2">
    <source>
        <dbReference type="Proteomes" id="UP001597318"/>
    </source>
</evidence>